<sequence length="99" mass="11836">MFKVFDDRVECGDWLIPYAEIQTAYLYKTRQMLIPVNVLQLVTETGNYQFGFNPWATPFKHLNLAYQVRQLKLGYSPFSKVIRIVFMALLGLWVWHNWF</sequence>
<feature type="transmembrane region" description="Helical" evidence="1">
    <location>
        <begin position="81"/>
        <end position="98"/>
    </location>
</feature>
<keyword evidence="1" id="KW-0812">Transmembrane</keyword>
<keyword evidence="1" id="KW-1133">Transmembrane helix</keyword>
<protein>
    <submittedName>
        <fullName evidence="2">Uncharacterized protein</fullName>
    </submittedName>
</protein>
<evidence type="ECO:0000256" key="1">
    <source>
        <dbReference type="SAM" id="Phobius"/>
    </source>
</evidence>
<organism evidence="2 3">
    <name type="scientific">Bowmanella denitrificans</name>
    <dbReference type="NCBI Taxonomy" id="366582"/>
    <lineage>
        <taxon>Bacteria</taxon>
        <taxon>Pseudomonadati</taxon>
        <taxon>Pseudomonadota</taxon>
        <taxon>Gammaproteobacteria</taxon>
        <taxon>Alteromonadales</taxon>
        <taxon>Alteromonadaceae</taxon>
        <taxon>Bowmanella</taxon>
    </lineage>
</organism>
<evidence type="ECO:0000313" key="3">
    <source>
        <dbReference type="Proteomes" id="UP001501757"/>
    </source>
</evidence>
<dbReference type="EMBL" id="BAAAEI010000010">
    <property type="protein sequence ID" value="GAA0356827.1"/>
    <property type="molecule type" value="Genomic_DNA"/>
</dbReference>
<evidence type="ECO:0000313" key="2">
    <source>
        <dbReference type="EMBL" id="GAA0356827.1"/>
    </source>
</evidence>
<keyword evidence="1" id="KW-0472">Membrane</keyword>
<gene>
    <name evidence="2" type="ORF">GCM10009092_21330</name>
</gene>
<accession>A0ABN0X745</accession>
<reference evidence="2 3" key="1">
    <citation type="journal article" date="2019" name="Int. J. Syst. Evol. Microbiol.">
        <title>The Global Catalogue of Microorganisms (GCM) 10K type strain sequencing project: providing services to taxonomists for standard genome sequencing and annotation.</title>
        <authorList>
            <consortium name="The Broad Institute Genomics Platform"/>
            <consortium name="The Broad Institute Genome Sequencing Center for Infectious Disease"/>
            <person name="Wu L."/>
            <person name="Ma J."/>
        </authorList>
    </citation>
    <scope>NUCLEOTIDE SEQUENCE [LARGE SCALE GENOMIC DNA]</scope>
    <source>
        <strain evidence="2 3">JCM 13378</strain>
    </source>
</reference>
<comment type="caution">
    <text evidence="2">The sequence shown here is derived from an EMBL/GenBank/DDBJ whole genome shotgun (WGS) entry which is preliminary data.</text>
</comment>
<name>A0ABN0X745_9ALTE</name>
<keyword evidence="3" id="KW-1185">Reference proteome</keyword>
<dbReference type="Proteomes" id="UP001501757">
    <property type="component" value="Unassembled WGS sequence"/>
</dbReference>
<proteinExistence type="predicted"/>